<accession>W7ICY1</accession>
<dbReference type="Gene3D" id="3.90.79.10">
    <property type="entry name" value="Nucleoside Triphosphate Pyrophosphohydrolase"/>
    <property type="match status" value="1"/>
</dbReference>
<sequence>MTTEPFQLTELPVLSRSAVTRDELIRKDEGALDALWQAGLVVLVDDLGRTPVTEDATALLPRRARELSATRPTEARLLGQDGDTAYWSVPADEPMREGAVAPPNAWGLWTGAVSEAGEHWHDLRAVGALLDDASAGLFTTAAGLANWHARARFCANCGSPVRAVAAGWATHCTGCGREEYPRTDPAVICLVHDGRGVNGESVLLARQPVWPEGRFSVLAGFVETGESLEACVEREVAEEVGVRVADVRYLGSQPWPFPRSIMIGFTATADPTAPLVPADGEIEQARWFSRETVRATLAAGGALDGLFLPGTTSIASRMLTGWAAAG</sequence>
<dbReference type="eggNOG" id="COG2816">
    <property type="taxonomic scope" value="Bacteria"/>
</dbReference>
<comment type="cofactor">
    <cofactor evidence="1">
        <name>Mg(2+)</name>
        <dbReference type="ChEBI" id="CHEBI:18420"/>
    </cofactor>
</comment>
<dbReference type="GO" id="GO:0035529">
    <property type="term" value="F:NADH pyrophosphatase activity"/>
    <property type="evidence" value="ECO:0007669"/>
    <property type="project" value="TreeGrafter"/>
</dbReference>
<keyword evidence="5" id="KW-0479">Metal-binding</keyword>
<evidence type="ECO:0000256" key="7">
    <source>
        <dbReference type="ARBA" id="ARBA00022842"/>
    </source>
</evidence>
<protein>
    <recommendedName>
        <fullName evidence="4">NAD(+) diphosphatase</fullName>
        <ecNumber evidence="4">3.6.1.22</ecNumber>
    </recommendedName>
</protein>
<dbReference type="GO" id="GO:0019677">
    <property type="term" value="P:NAD+ catabolic process"/>
    <property type="evidence" value="ECO:0007669"/>
    <property type="project" value="TreeGrafter"/>
</dbReference>
<dbReference type="CDD" id="cd03429">
    <property type="entry name" value="NUDIX_NADH_pyrophosphatase_Nudt13"/>
    <property type="match status" value="1"/>
</dbReference>
<dbReference type="Gene3D" id="3.90.79.20">
    <property type="match status" value="1"/>
</dbReference>
<gene>
    <name evidence="11" type="ORF">UO65_6073</name>
</gene>
<dbReference type="GO" id="GO:0046872">
    <property type="term" value="F:metal ion binding"/>
    <property type="evidence" value="ECO:0007669"/>
    <property type="project" value="UniProtKB-KW"/>
</dbReference>
<dbReference type="Proteomes" id="UP000019277">
    <property type="component" value="Unassembled WGS sequence"/>
</dbReference>
<dbReference type="PROSITE" id="PS00893">
    <property type="entry name" value="NUDIX_BOX"/>
    <property type="match status" value="1"/>
</dbReference>
<comment type="similarity">
    <text evidence="3">Belongs to the Nudix hydrolase family. NudC subfamily.</text>
</comment>
<evidence type="ECO:0000256" key="3">
    <source>
        <dbReference type="ARBA" id="ARBA00009595"/>
    </source>
</evidence>
<dbReference type="GO" id="GO:0006742">
    <property type="term" value="P:NADP+ catabolic process"/>
    <property type="evidence" value="ECO:0007669"/>
    <property type="project" value="TreeGrafter"/>
</dbReference>
<evidence type="ECO:0000256" key="8">
    <source>
        <dbReference type="ARBA" id="ARBA00023027"/>
    </source>
</evidence>
<dbReference type="NCBIfam" id="NF001299">
    <property type="entry name" value="PRK00241.1"/>
    <property type="match status" value="1"/>
</dbReference>
<dbReference type="InterPro" id="IPR015376">
    <property type="entry name" value="Znr_NADH_PPase"/>
</dbReference>
<comment type="cofactor">
    <cofactor evidence="2">
        <name>Zn(2+)</name>
        <dbReference type="ChEBI" id="CHEBI:29105"/>
    </cofactor>
</comment>
<evidence type="ECO:0000313" key="12">
    <source>
        <dbReference type="Proteomes" id="UP000019277"/>
    </source>
</evidence>
<evidence type="ECO:0000259" key="10">
    <source>
        <dbReference type="PROSITE" id="PS51462"/>
    </source>
</evidence>
<dbReference type="OrthoDB" id="9791656at2"/>
<evidence type="ECO:0000256" key="9">
    <source>
        <dbReference type="ARBA" id="ARBA00023679"/>
    </source>
</evidence>
<dbReference type="InterPro" id="IPR015797">
    <property type="entry name" value="NUDIX_hydrolase-like_dom_sf"/>
</dbReference>
<dbReference type="AlphaFoldDB" id="W7ICY1"/>
<dbReference type="RefSeq" id="WP_035289318.1">
    <property type="nucleotide sequence ID" value="NZ_AYXG01000232.1"/>
</dbReference>
<dbReference type="PROSITE" id="PS51462">
    <property type="entry name" value="NUDIX"/>
    <property type="match status" value="1"/>
</dbReference>
<keyword evidence="6 11" id="KW-0378">Hydrolase</keyword>
<comment type="caution">
    <text evidence="11">The sequence shown here is derived from an EMBL/GenBank/DDBJ whole genome shotgun (WGS) entry which is preliminary data.</text>
</comment>
<dbReference type="STRING" id="909613.UO65_6073"/>
<proteinExistence type="inferred from homology"/>
<dbReference type="PANTHER" id="PTHR42904:SF6">
    <property type="entry name" value="NAD-CAPPED RNA HYDROLASE NUDT12"/>
    <property type="match status" value="1"/>
</dbReference>
<organism evidence="11 12">
    <name type="scientific">Actinokineospora spheciospongiae</name>
    <dbReference type="NCBI Taxonomy" id="909613"/>
    <lineage>
        <taxon>Bacteria</taxon>
        <taxon>Bacillati</taxon>
        <taxon>Actinomycetota</taxon>
        <taxon>Actinomycetes</taxon>
        <taxon>Pseudonocardiales</taxon>
        <taxon>Pseudonocardiaceae</taxon>
        <taxon>Actinokineospora</taxon>
    </lineage>
</organism>
<dbReference type="Pfam" id="PF09297">
    <property type="entry name" value="Zn_ribbon_NUD"/>
    <property type="match status" value="1"/>
</dbReference>
<evidence type="ECO:0000256" key="5">
    <source>
        <dbReference type="ARBA" id="ARBA00022723"/>
    </source>
</evidence>
<dbReference type="GO" id="GO:0005829">
    <property type="term" value="C:cytosol"/>
    <property type="evidence" value="ECO:0007669"/>
    <property type="project" value="TreeGrafter"/>
</dbReference>
<keyword evidence="7" id="KW-0460">Magnesium</keyword>
<dbReference type="Pfam" id="PF00293">
    <property type="entry name" value="NUDIX"/>
    <property type="match status" value="1"/>
</dbReference>
<comment type="catalytic activity">
    <reaction evidence="9">
        <text>a 5'-end NAD(+)-phospho-ribonucleoside in mRNA + H2O = a 5'-end phospho-adenosine-phospho-ribonucleoside in mRNA + beta-nicotinamide D-ribonucleotide + 2 H(+)</text>
        <dbReference type="Rhea" id="RHEA:60876"/>
        <dbReference type="Rhea" id="RHEA-COMP:15698"/>
        <dbReference type="Rhea" id="RHEA-COMP:15719"/>
        <dbReference type="ChEBI" id="CHEBI:14649"/>
        <dbReference type="ChEBI" id="CHEBI:15377"/>
        <dbReference type="ChEBI" id="CHEBI:15378"/>
        <dbReference type="ChEBI" id="CHEBI:144029"/>
        <dbReference type="ChEBI" id="CHEBI:144051"/>
    </reaction>
    <physiologicalReaction direction="left-to-right" evidence="9">
        <dbReference type="Rhea" id="RHEA:60877"/>
    </physiologicalReaction>
</comment>
<dbReference type="PANTHER" id="PTHR42904">
    <property type="entry name" value="NUDIX HYDROLASE, NUDC SUBFAMILY"/>
    <property type="match status" value="1"/>
</dbReference>
<dbReference type="InterPro" id="IPR050241">
    <property type="entry name" value="NAD-cap_RNA_hydrolase_NudC"/>
</dbReference>
<dbReference type="GO" id="GO:0110153">
    <property type="term" value="F:RNA NAD-cap (NMN-forming) hydrolase activity"/>
    <property type="evidence" value="ECO:0007669"/>
    <property type="project" value="RHEA"/>
</dbReference>
<name>W7ICY1_9PSEU</name>
<dbReference type="InterPro" id="IPR020084">
    <property type="entry name" value="NUDIX_hydrolase_CS"/>
</dbReference>
<evidence type="ECO:0000256" key="2">
    <source>
        <dbReference type="ARBA" id="ARBA00001947"/>
    </source>
</evidence>
<reference evidence="11 12" key="1">
    <citation type="journal article" date="2014" name="Genome Announc.">
        <title>Draft Genome Sequence of the Antitrypanosomally Active Sponge-Associated Bacterium Actinokineospora sp. Strain EG49.</title>
        <authorList>
            <person name="Harjes J."/>
            <person name="Ryu T."/>
            <person name="Abdelmohsen U.R."/>
            <person name="Moitinho-Silva L."/>
            <person name="Horn H."/>
            <person name="Ravasi T."/>
            <person name="Hentschel U."/>
        </authorList>
    </citation>
    <scope>NUCLEOTIDE SEQUENCE [LARGE SCALE GENOMIC DNA]</scope>
    <source>
        <strain evidence="11 12">EG49</strain>
    </source>
</reference>
<dbReference type="EMBL" id="AYXG01000232">
    <property type="protein sequence ID" value="EWC58645.1"/>
    <property type="molecule type" value="Genomic_DNA"/>
</dbReference>
<evidence type="ECO:0000256" key="4">
    <source>
        <dbReference type="ARBA" id="ARBA00012381"/>
    </source>
</evidence>
<evidence type="ECO:0000256" key="6">
    <source>
        <dbReference type="ARBA" id="ARBA00022801"/>
    </source>
</evidence>
<dbReference type="InterPro" id="IPR049734">
    <property type="entry name" value="NudC-like_C"/>
</dbReference>
<dbReference type="InterPro" id="IPR000086">
    <property type="entry name" value="NUDIX_hydrolase_dom"/>
</dbReference>
<dbReference type="EC" id="3.6.1.22" evidence="4"/>
<keyword evidence="8" id="KW-0520">NAD</keyword>
<keyword evidence="12" id="KW-1185">Reference proteome</keyword>
<evidence type="ECO:0000313" key="11">
    <source>
        <dbReference type="EMBL" id="EWC58645.1"/>
    </source>
</evidence>
<dbReference type="SUPFAM" id="SSF55811">
    <property type="entry name" value="Nudix"/>
    <property type="match status" value="1"/>
</dbReference>
<evidence type="ECO:0000256" key="1">
    <source>
        <dbReference type="ARBA" id="ARBA00001946"/>
    </source>
</evidence>
<feature type="domain" description="Nudix hydrolase" evidence="10">
    <location>
        <begin position="181"/>
        <end position="310"/>
    </location>
</feature>
<dbReference type="PATRIC" id="fig|909613.9.peg.6074"/>